<organism evidence="2 3">
    <name type="scientific">Microbulbifer taiwanensis</name>
    <dbReference type="NCBI Taxonomy" id="986746"/>
    <lineage>
        <taxon>Bacteria</taxon>
        <taxon>Pseudomonadati</taxon>
        <taxon>Pseudomonadota</taxon>
        <taxon>Gammaproteobacteria</taxon>
        <taxon>Cellvibrionales</taxon>
        <taxon>Microbulbiferaceae</taxon>
        <taxon>Microbulbifer</taxon>
    </lineage>
</organism>
<keyword evidence="3" id="KW-1185">Reference proteome</keyword>
<protein>
    <recommendedName>
        <fullName evidence="4">Lipoprotein</fullName>
    </recommendedName>
</protein>
<evidence type="ECO:0000313" key="3">
    <source>
        <dbReference type="Proteomes" id="UP001596425"/>
    </source>
</evidence>
<keyword evidence="1" id="KW-0732">Signal</keyword>
<evidence type="ECO:0008006" key="4">
    <source>
        <dbReference type="Google" id="ProtNLM"/>
    </source>
</evidence>
<dbReference type="Proteomes" id="UP001596425">
    <property type="component" value="Unassembled WGS sequence"/>
</dbReference>
<evidence type="ECO:0000256" key="1">
    <source>
        <dbReference type="SAM" id="SignalP"/>
    </source>
</evidence>
<feature type="chain" id="PRO_5045496822" description="Lipoprotein" evidence="1">
    <location>
        <begin position="19"/>
        <end position="150"/>
    </location>
</feature>
<proteinExistence type="predicted"/>
<name>A0ABW1YHI9_9GAMM</name>
<comment type="caution">
    <text evidence="2">The sequence shown here is derived from an EMBL/GenBank/DDBJ whole genome shotgun (WGS) entry which is preliminary data.</text>
</comment>
<accession>A0ABW1YHI9</accession>
<reference evidence="3" key="1">
    <citation type="journal article" date="2019" name="Int. J. Syst. Evol. Microbiol.">
        <title>The Global Catalogue of Microorganisms (GCM) 10K type strain sequencing project: providing services to taxonomists for standard genome sequencing and annotation.</title>
        <authorList>
            <consortium name="The Broad Institute Genomics Platform"/>
            <consortium name="The Broad Institute Genome Sequencing Center for Infectious Disease"/>
            <person name="Wu L."/>
            <person name="Ma J."/>
        </authorList>
    </citation>
    <scope>NUCLEOTIDE SEQUENCE [LARGE SCALE GENOMIC DNA]</scope>
    <source>
        <strain evidence="3">CGMCC 1.13718</strain>
    </source>
</reference>
<evidence type="ECO:0000313" key="2">
    <source>
        <dbReference type="EMBL" id="MFC6632180.1"/>
    </source>
</evidence>
<dbReference type="EMBL" id="JBHSVR010000001">
    <property type="protein sequence ID" value="MFC6632180.1"/>
    <property type="molecule type" value="Genomic_DNA"/>
</dbReference>
<gene>
    <name evidence="2" type="ORF">ACFQBM_02750</name>
</gene>
<sequence length="150" mass="15668">MKDALLLPLVLALSLAVAACGQRADEKAEEKSADAVEEPAAEAETPAVQAEELIWVYRARGNKQCEGGGMSLEESGTKLTGNGVAVQESRCGVRTDRMYPAVCGGPTGDLLLHLIAMDSLDAALELGFDPADQVQYQSGNCPTNGARSSS</sequence>
<dbReference type="PROSITE" id="PS51257">
    <property type="entry name" value="PROKAR_LIPOPROTEIN"/>
    <property type="match status" value="1"/>
</dbReference>
<feature type="signal peptide" evidence="1">
    <location>
        <begin position="1"/>
        <end position="18"/>
    </location>
</feature>
<dbReference type="RefSeq" id="WP_193192287.1">
    <property type="nucleotide sequence ID" value="NZ_JACZFR010000026.1"/>
</dbReference>